<dbReference type="InterPro" id="IPR037401">
    <property type="entry name" value="SnoaL-like"/>
</dbReference>
<gene>
    <name evidence="2" type="ORF">GA0070560_118101</name>
</gene>
<keyword evidence="3" id="KW-1185">Reference proteome</keyword>
<sequence>MTGWLGAYEQAWRAPGTELLATIFTADASYLQGPYRTPIVGLPGIARMWADERIGPDEVFHLTSEIVAVEGDTAVARVEVRYGNPVDQEYRDLWIMRFAEDGRCRSFEEWPFWPAQPTAASRPDGS</sequence>
<evidence type="ECO:0000313" key="2">
    <source>
        <dbReference type="EMBL" id="SCG63508.1"/>
    </source>
</evidence>
<name>A0A1C5IYV6_9ACTN</name>
<dbReference type="SUPFAM" id="SSF54427">
    <property type="entry name" value="NTF2-like"/>
    <property type="match status" value="1"/>
</dbReference>
<protein>
    <submittedName>
        <fullName evidence="2">SnoaL-like domain-containing protein</fullName>
    </submittedName>
</protein>
<evidence type="ECO:0000259" key="1">
    <source>
        <dbReference type="Pfam" id="PF12680"/>
    </source>
</evidence>
<evidence type="ECO:0000313" key="3">
    <source>
        <dbReference type="Proteomes" id="UP000199408"/>
    </source>
</evidence>
<dbReference type="Pfam" id="PF12680">
    <property type="entry name" value="SnoaL_2"/>
    <property type="match status" value="1"/>
</dbReference>
<dbReference type="Proteomes" id="UP000199408">
    <property type="component" value="Unassembled WGS sequence"/>
</dbReference>
<dbReference type="Gene3D" id="3.10.450.50">
    <property type="match status" value="1"/>
</dbReference>
<dbReference type="AlphaFoldDB" id="A0A1C5IYV6"/>
<dbReference type="EMBL" id="FMDN01000018">
    <property type="protein sequence ID" value="SCG63508.1"/>
    <property type="molecule type" value="Genomic_DNA"/>
</dbReference>
<accession>A0A1C5IYV6</accession>
<organism evidence="2 3">
    <name type="scientific">Micromonospora halophytica</name>
    <dbReference type="NCBI Taxonomy" id="47864"/>
    <lineage>
        <taxon>Bacteria</taxon>
        <taxon>Bacillati</taxon>
        <taxon>Actinomycetota</taxon>
        <taxon>Actinomycetes</taxon>
        <taxon>Micromonosporales</taxon>
        <taxon>Micromonosporaceae</taxon>
        <taxon>Micromonospora</taxon>
    </lineage>
</organism>
<dbReference type="RefSeq" id="WP_245675636.1">
    <property type="nucleotide sequence ID" value="NZ_FMDN01000018.1"/>
</dbReference>
<dbReference type="STRING" id="47864.GA0070560_118101"/>
<dbReference type="InterPro" id="IPR032710">
    <property type="entry name" value="NTF2-like_dom_sf"/>
</dbReference>
<feature type="domain" description="SnoaL-like" evidence="1">
    <location>
        <begin position="8"/>
        <end position="105"/>
    </location>
</feature>
<proteinExistence type="predicted"/>
<reference evidence="3" key="1">
    <citation type="submission" date="2016-06" db="EMBL/GenBank/DDBJ databases">
        <authorList>
            <person name="Varghese N."/>
        </authorList>
    </citation>
    <scope>NUCLEOTIDE SEQUENCE [LARGE SCALE GENOMIC DNA]</scope>
    <source>
        <strain evidence="3">DSM 43171</strain>
    </source>
</reference>